<reference evidence="1" key="1">
    <citation type="submission" date="2021-06" db="EMBL/GenBank/DDBJ databases">
        <authorList>
            <person name="Kallberg Y."/>
            <person name="Tangrot J."/>
            <person name="Rosling A."/>
        </authorList>
    </citation>
    <scope>NUCLEOTIDE SEQUENCE</scope>
    <source>
        <strain evidence="1">IL203A</strain>
    </source>
</reference>
<evidence type="ECO:0000313" key="2">
    <source>
        <dbReference type="Proteomes" id="UP000789702"/>
    </source>
</evidence>
<proteinExistence type="predicted"/>
<sequence length="243" mass="28505">MPKSKLKNAAKKHILIQSRNNDGRFLAADPEYNNLEYSNSELLVYESESSNEKEFNNGEMELSKEEAECLEISQQVFKHGSWIAHLIRERTKSWITTETLPVSKQGQRKYIPTLIDDEDNYVQNNVLPHITSSCTSISLETDRTWLCHLGLSRLHDSWFINEQGEQITQPMIFPEDLSPDDSNYIFHSQPKGIQQVWSYMNAYRRRLTGWVPEYTIHKYCSYRHIPNEIDLEFSRSIIMLGWL</sequence>
<accession>A0ACA9L1J6</accession>
<gene>
    <name evidence="1" type="ORF">DHETER_LOCUS3221</name>
</gene>
<evidence type="ECO:0000313" key="1">
    <source>
        <dbReference type="EMBL" id="CAG8505801.1"/>
    </source>
</evidence>
<dbReference type="Proteomes" id="UP000789702">
    <property type="component" value="Unassembled WGS sequence"/>
</dbReference>
<comment type="caution">
    <text evidence="1">The sequence shown here is derived from an EMBL/GenBank/DDBJ whole genome shotgun (WGS) entry which is preliminary data.</text>
</comment>
<keyword evidence="2" id="KW-1185">Reference proteome</keyword>
<protein>
    <submittedName>
        <fullName evidence="1">17276_t:CDS:1</fullName>
    </submittedName>
</protein>
<dbReference type="EMBL" id="CAJVPU010002691">
    <property type="protein sequence ID" value="CAG8505801.1"/>
    <property type="molecule type" value="Genomic_DNA"/>
</dbReference>
<name>A0ACA9L1J6_9GLOM</name>
<organism evidence="1 2">
    <name type="scientific">Dentiscutata heterogama</name>
    <dbReference type="NCBI Taxonomy" id="1316150"/>
    <lineage>
        <taxon>Eukaryota</taxon>
        <taxon>Fungi</taxon>
        <taxon>Fungi incertae sedis</taxon>
        <taxon>Mucoromycota</taxon>
        <taxon>Glomeromycotina</taxon>
        <taxon>Glomeromycetes</taxon>
        <taxon>Diversisporales</taxon>
        <taxon>Gigasporaceae</taxon>
        <taxon>Dentiscutata</taxon>
    </lineage>
</organism>